<protein>
    <submittedName>
        <fullName evidence="2">GNAT family N-acetyltransferase</fullName>
    </submittedName>
</protein>
<sequence length="159" mass="18466">MDITLVKSGVDAAAAVHEMQVKSFTPLLNKYQDYETSPANETVAQIAARLSQSFTDYYIIKYSEVNVGAIRIVRKENKVYRVSPIFILPEFQGRGIAQKVFSIIEELYDDAKKWELDTVLQEQRNCYLYEKLGYKRGGRRKVINDSMTIVFYEKYIKQN</sequence>
<dbReference type="InterPro" id="IPR016181">
    <property type="entry name" value="Acyl_CoA_acyltransferase"/>
</dbReference>
<dbReference type="Gene3D" id="3.40.630.30">
    <property type="match status" value="1"/>
</dbReference>
<dbReference type="AlphaFoldDB" id="A0AAU8NMJ9"/>
<dbReference type="PROSITE" id="PS51186">
    <property type="entry name" value="GNAT"/>
    <property type="match status" value="1"/>
</dbReference>
<dbReference type="EMBL" id="CP159992">
    <property type="protein sequence ID" value="XCP97790.1"/>
    <property type="molecule type" value="Genomic_DNA"/>
</dbReference>
<dbReference type="CDD" id="cd04301">
    <property type="entry name" value="NAT_SF"/>
    <property type="match status" value="1"/>
</dbReference>
<dbReference type="GO" id="GO:0016747">
    <property type="term" value="F:acyltransferase activity, transferring groups other than amino-acyl groups"/>
    <property type="evidence" value="ECO:0007669"/>
    <property type="project" value="InterPro"/>
</dbReference>
<reference evidence="2" key="1">
    <citation type="submission" date="2024-05" db="EMBL/GenBank/DDBJ databases">
        <title>Draft genome assemblies of 36 bacteria isolated from hibernating arctic ground squirrels.</title>
        <authorList>
            <person name="McKee H."/>
            <person name="Mullen L."/>
            <person name="Drown D.M."/>
            <person name="Duddleston K.N."/>
        </authorList>
    </citation>
    <scope>NUCLEOTIDE SEQUENCE</scope>
    <source>
        <strain evidence="2">AN1007</strain>
    </source>
</reference>
<accession>A0AAU8NMJ9</accession>
<dbReference type="RefSeq" id="WP_342555604.1">
    <property type="nucleotide sequence ID" value="NZ_CP159992.1"/>
</dbReference>
<organism evidence="2">
    <name type="scientific">Paenibacillus sp. AN1007</name>
    <dbReference type="NCBI Taxonomy" id="3151385"/>
    <lineage>
        <taxon>Bacteria</taxon>
        <taxon>Bacillati</taxon>
        <taxon>Bacillota</taxon>
        <taxon>Bacilli</taxon>
        <taxon>Bacillales</taxon>
        <taxon>Paenibacillaceae</taxon>
        <taxon>Paenibacillus</taxon>
    </lineage>
</organism>
<gene>
    <name evidence="2" type="ORF">ABXS70_14300</name>
</gene>
<feature type="domain" description="N-acetyltransferase" evidence="1">
    <location>
        <begin position="14"/>
        <end position="157"/>
    </location>
</feature>
<dbReference type="Pfam" id="PF13673">
    <property type="entry name" value="Acetyltransf_10"/>
    <property type="match status" value="1"/>
</dbReference>
<proteinExistence type="predicted"/>
<dbReference type="SUPFAM" id="SSF55729">
    <property type="entry name" value="Acyl-CoA N-acyltransferases (Nat)"/>
    <property type="match status" value="1"/>
</dbReference>
<name>A0AAU8NMJ9_9BACL</name>
<evidence type="ECO:0000313" key="2">
    <source>
        <dbReference type="EMBL" id="XCP97790.1"/>
    </source>
</evidence>
<dbReference type="InterPro" id="IPR000182">
    <property type="entry name" value="GNAT_dom"/>
</dbReference>
<evidence type="ECO:0000259" key="1">
    <source>
        <dbReference type="PROSITE" id="PS51186"/>
    </source>
</evidence>